<dbReference type="NCBIfam" id="TIGR00229">
    <property type="entry name" value="sensory_box"/>
    <property type="match status" value="1"/>
</dbReference>
<feature type="domain" description="Histidine kinase" evidence="6">
    <location>
        <begin position="225"/>
        <end position="448"/>
    </location>
</feature>
<dbReference type="EMBL" id="CADIKK010000003">
    <property type="protein sequence ID" value="CAB3779481.1"/>
    <property type="molecule type" value="Genomic_DNA"/>
</dbReference>
<dbReference type="SUPFAM" id="SSF55785">
    <property type="entry name" value="PYP-like sensor domain (PAS domain)"/>
    <property type="match status" value="1"/>
</dbReference>
<dbReference type="PRINTS" id="PR00344">
    <property type="entry name" value="BCTRLSENSOR"/>
</dbReference>
<evidence type="ECO:0000256" key="1">
    <source>
        <dbReference type="ARBA" id="ARBA00000085"/>
    </source>
</evidence>
<dbReference type="SMART" id="SM00388">
    <property type="entry name" value="HisKA"/>
    <property type="match status" value="1"/>
</dbReference>
<feature type="domain" description="Response regulatory" evidence="7">
    <location>
        <begin position="468"/>
        <end position="584"/>
    </location>
</feature>
<dbReference type="InterPro" id="IPR035965">
    <property type="entry name" value="PAS-like_dom_sf"/>
</dbReference>
<keyword evidence="5" id="KW-1133">Transmembrane helix</keyword>
<dbReference type="Gene3D" id="3.40.50.2300">
    <property type="match status" value="1"/>
</dbReference>
<dbReference type="PANTHER" id="PTHR43065:SF42">
    <property type="entry name" value="TWO-COMPONENT SENSOR PPRA"/>
    <property type="match status" value="1"/>
</dbReference>
<feature type="modified residue" description="4-aspartylphosphate" evidence="4">
    <location>
        <position position="519"/>
    </location>
</feature>
<feature type="transmembrane region" description="Helical" evidence="5">
    <location>
        <begin position="17"/>
        <end position="37"/>
    </location>
</feature>
<organism evidence="9 10">
    <name type="scientific">Paraburkholderia ultramafica</name>
    <dbReference type="NCBI Taxonomy" id="1544867"/>
    <lineage>
        <taxon>Bacteria</taxon>
        <taxon>Pseudomonadati</taxon>
        <taxon>Pseudomonadota</taxon>
        <taxon>Betaproteobacteria</taxon>
        <taxon>Burkholderiales</taxon>
        <taxon>Burkholderiaceae</taxon>
        <taxon>Paraburkholderia</taxon>
    </lineage>
</organism>
<dbReference type="InterPro" id="IPR013655">
    <property type="entry name" value="PAS_fold_3"/>
</dbReference>
<evidence type="ECO:0000256" key="5">
    <source>
        <dbReference type="SAM" id="Phobius"/>
    </source>
</evidence>
<dbReference type="Gene3D" id="3.30.450.20">
    <property type="entry name" value="PAS domain"/>
    <property type="match status" value="1"/>
</dbReference>
<dbReference type="PROSITE" id="PS50110">
    <property type="entry name" value="RESPONSE_REGULATORY"/>
    <property type="match status" value="1"/>
</dbReference>
<dbReference type="PROSITE" id="PS50112">
    <property type="entry name" value="PAS"/>
    <property type="match status" value="1"/>
</dbReference>
<feature type="transmembrane region" description="Helical" evidence="5">
    <location>
        <begin position="43"/>
        <end position="61"/>
    </location>
</feature>
<dbReference type="InterPro" id="IPR011006">
    <property type="entry name" value="CheY-like_superfamily"/>
</dbReference>
<dbReference type="PROSITE" id="PS50109">
    <property type="entry name" value="HIS_KIN"/>
    <property type="match status" value="1"/>
</dbReference>
<comment type="catalytic activity">
    <reaction evidence="1">
        <text>ATP + protein L-histidine = ADP + protein N-phospho-L-histidine.</text>
        <dbReference type="EC" id="2.7.13.3"/>
    </reaction>
</comment>
<dbReference type="Pfam" id="PF02518">
    <property type="entry name" value="HATPase_c"/>
    <property type="match status" value="1"/>
</dbReference>
<dbReference type="CDD" id="cd00082">
    <property type="entry name" value="HisKA"/>
    <property type="match status" value="1"/>
</dbReference>
<evidence type="ECO:0000256" key="2">
    <source>
        <dbReference type="ARBA" id="ARBA00012438"/>
    </source>
</evidence>
<dbReference type="SMART" id="SM00091">
    <property type="entry name" value="PAS"/>
    <property type="match status" value="1"/>
</dbReference>
<evidence type="ECO:0000259" key="7">
    <source>
        <dbReference type="PROSITE" id="PS50110"/>
    </source>
</evidence>
<dbReference type="InterPro" id="IPR000014">
    <property type="entry name" value="PAS"/>
</dbReference>
<feature type="domain" description="PAS" evidence="8">
    <location>
        <begin position="74"/>
        <end position="144"/>
    </location>
</feature>
<keyword evidence="10" id="KW-1185">Reference proteome</keyword>
<dbReference type="Pfam" id="PF00512">
    <property type="entry name" value="HisKA"/>
    <property type="match status" value="1"/>
</dbReference>
<dbReference type="Gene3D" id="1.10.287.130">
    <property type="match status" value="1"/>
</dbReference>
<keyword evidence="3 4" id="KW-0597">Phosphoprotein</keyword>
<dbReference type="InterPro" id="IPR036097">
    <property type="entry name" value="HisK_dim/P_sf"/>
</dbReference>
<keyword evidence="5" id="KW-0812">Transmembrane</keyword>
<dbReference type="SMART" id="SM00387">
    <property type="entry name" value="HATPase_c"/>
    <property type="match status" value="1"/>
</dbReference>
<dbReference type="InterPro" id="IPR003661">
    <property type="entry name" value="HisK_dim/P_dom"/>
</dbReference>
<protein>
    <recommendedName>
        <fullName evidence="2">histidine kinase</fullName>
        <ecNumber evidence="2">2.7.13.3</ecNumber>
    </recommendedName>
</protein>
<dbReference type="InterPro" id="IPR001789">
    <property type="entry name" value="Sig_transdc_resp-reg_receiver"/>
</dbReference>
<accession>A0A6S7CGA4</accession>
<dbReference type="SUPFAM" id="SSF47384">
    <property type="entry name" value="Homodimeric domain of signal transducing histidine kinase"/>
    <property type="match status" value="1"/>
</dbReference>
<keyword evidence="9" id="KW-0418">Kinase</keyword>
<keyword evidence="5" id="KW-0472">Membrane</keyword>
<dbReference type="Proteomes" id="UP000494365">
    <property type="component" value="Unassembled WGS sequence"/>
</dbReference>
<evidence type="ECO:0000256" key="3">
    <source>
        <dbReference type="ARBA" id="ARBA00022553"/>
    </source>
</evidence>
<dbReference type="CDD" id="cd00130">
    <property type="entry name" value="PAS"/>
    <property type="match status" value="1"/>
</dbReference>
<dbReference type="Pfam" id="PF08447">
    <property type="entry name" value="PAS_3"/>
    <property type="match status" value="1"/>
</dbReference>
<dbReference type="EC" id="2.7.13.3" evidence="2"/>
<keyword evidence="9" id="KW-0808">Transferase</keyword>
<dbReference type="PANTHER" id="PTHR43065">
    <property type="entry name" value="SENSOR HISTIDINE KINASE"/>
    <property type="match status" value="1"/>
</dbReference>
<evidence type="ECO:0000259" key="8">
    <source>
        <dbReference type="PROSITE" id="PS50112"/>
    </source>
</evidence>
<dbReference type="SUPFAM" id="SSF52172">
    <property type="entry name" value="CheY-like"/>
    <property type="match status" value="1"/>
</dbReference>
<dbReference type="SMART" id="SM00448">
    <property type="entry name" value="REC"/>
    <property type="match status" value="1"/>
</dbReference>
<proteinExistence type="predicted"/>
<dbReference type="InterPro" id="IPR005467">
    <property type="entry name" value="His_kinase_dom"/>
</dbReference>
<dbReference type="GO" id="GO:0000155">
    <property type="term" value="F:phosphorelay sensor kinase activity"/>
    <property type="evidence" value="ECO:0007669"/>
    <property type="project" value="InterPro"/>
</dbReference>
<reference evidence="9 10" key="1">
    <citation type="submission" date="2020-04" db="EMBL/GenBank/DDBJ databases">
        <authorList>
            <person name="De Canck E."/>
        </authorList>
    </citation>
    <scope>NUCLEOTIDE SEQUENCE [LARGE SCALE GENOMIC DNA]</scope>
    <source>
        <strain evidence="9 10">LMG 28614</strain>
    </source>
</reference>
<dbReference type="AlphaFoldDB" id="A0A6S7CGA4"/>
<dbReference type="Gene3D" id="3.30.565.10">
    <property type="entry name" value="Histidine kinase-like ATPase, C-terminal domain"/>
    <property type="match status" value="1"/>
</dbReference>
<evidence type="ECO:0000313" key="10">
    <source>
        <dbReference type="Proteomes" id="UP000494365"/>
    </source>
</evidence>
<gene>
    <name evidence="9" type="primary">rcsC_3</name>
    <name evidence="9" type="ORF">LMG28614_00851</name>
</gene>
<evidence type="ECO:0000259" key="6">
    <source>
        <dbReference type="PROSITE" id="PS50109"/>
    </source>
</evidence>
<evidence type="ECO:0000313" key="9">
    <source>
        <dbReference type="EMBL" id="CAB3779481.1"/>
    </source>
</evidence>
<dbReference type="Pfam" id="PF00072">
    <property type="entry name" value="Response_reg"/>
    <property type="match status" value="1"/>
</dbReference>
<dbReference type="InterPro" id="IPR004358">
    <property type="entry name" value="Sig_transdc_His_kin-like_C"/>
</dbReference>
<evidence type="ECO:0000256" key="4">
    <source>
        <dbReference type="PROSITE-ProRule" id="PRU00169"/>
    </source>
</evidence>
<dbReference type="InterPro" id="IPR036890">
    <property type="entry name" value="HATPase_C_sf"/>
</dbReference>
<dbReference type="SUPFAM" id="SSF55874">
    <property type="entry name" value="ATPase domain of HSP90 chaperone/DNA topoisomerase II/histidine kinase"/>
    <property type="match status" value="1"/>
</dbReference>
<dbReference type="InterPro" id="IPR003594">
    <property type="entry name" value="HATPase_dom"/>
</dbReference>
<sequence length="585" mass="64155">MSNSALHSRPLVPARKYWATVLAGCLAVLLVCATFVANIPVRAGLVSVFVILLVYVLIAHMRRLENVNRAMRASEQRWRTVFENAPVGILVLRAHDRYLMANPAFQQMVGYSDRELSERRALDITHPDDRALTQKHIDQLVRGDSDRVRFQKRYLHRDGRVVWTDMSVARVFRSHQASDRDAEDMIIATVEDITQRLADEQERRSLESQLRQSQKLEALGTFAGGVAHDFNNILGAILGFGERSLATTEPDAPAHKYMEQVLKAGERARLLVERILTFSRSGLTARSPVDVRAAVHEAVDLVRVTLPDNVTVHVRVSADEAYILGDATHLHQVVMNLCSNAIHAMPGGGMLDLELDRVRFEAPPALSHGALRAGDFIRLGVADQGAGIPADILERIFNPFFTTRRAGEGTGLGLSLVDGIVREHGGAIDVHSVPGHGARFDVYLPVTDARPSVERAGAAIIQRGHGQVVLLVDDEDALVRLGEDVLAELGYEPVGFSSGDAAWEALNLNPEHFDAVVTDQTMPNMTGLELAERIAGRRPELPVILCSGFSTPELEQQARAVGVRIVLRKPLRAADLASALVSALD</sequence>
<name>A0A6S7CGA4_9BURK</name>
<dbReference type="CDD" id="cd00156">
    <property type="entry name" value="REC"/>
    <property type="match status" value="1"/>
</dbReference>